<dbReference type="EMBL" id="CP001615">
    <property type="protein sequence ID" value="ACQ70033.1"/>
    <property type="molecule type" value="Genomic_DNA"/>
</dbReference>
<sequence length="532" mass="57725">MNVKKIVLNNNLTANFNATRKVDFDLNGKTLTGNVSYDTDAEGTILLSNGTVTGNLTVDTPNVSFTNSATVNGTTTITDVANNTFTNNGLLNIVIIQDATGTPRFINGQNSQIQNLVIDTMQPVNLQGGFTKVTVKQDTQLNLANGSVINDLNTDANVQATVSGGTVKDTSGNGEVVIDDEEVVYPQVQIKGYVTYRVSKVDKNFYGVQARIVLPADQHVSLQEGDRVVVSLMNGDKVLATSTTKEEVKDLVKDVFKNEFANEKHYASTLFVPNGSYPSGTWDTTAWDASYDVKPNRLKVEIKRDGKVISSTVSTVALDEAFTDGSSKVALSWEQILKENEPAVNDAMLKINTEKDPAKLKAVVESEALDLGLNLEGYNALSDSEGLGDYGQGDRQIAVITDILANRADVKVETWTLEQFKKLFNAAVENRTATQDALFSVNSAKEAKDLKIEDFIGKVAVAYAKNQEVLPKVSENYVSSTVVTDLNNAINAFNAIQDDETKAAILVEVFNEGKNYTSWGQMAQAFFGAMQS</sequence>
<dbReference type="KEGG" id="eat:EAT1b_1105"/>
<dbReference type="eggNOG" id="ENOG502ZTHE">
    <property type="taxonomic scope" value="Bacteria"/>
</dbReference>
<dbReference type="HOGENOM" id="CLU_511669_0_0_9"/>
<protein>
    <submittedName>
        <fullName evidence="1">Uncharacterized protein</fullName>
    </submittedName>
</protein>
<evidence type="ECO:0000313" key="2">
    <source>
        <dbReference type="Proteomes" id="UP000000716"/>
    </source>
</evidence>
<dbReference type="STRING" id="360911.EAT1b_1105"/>
<dbReference type="AlphaFoldDB" id="C4L6U0"/>
<organism evidence="1 2">
    <name type="scientific">Exiguobacterium sp. (strain ATCC BAA-1283 / AT1b)</name>
    <dbReference type="NCBI Taxonomy" id="360911"/>
    <lineage>
        <taxon>Bacteria</taxon>
        <taxon>Bacillati</taxon>
        <taxon>Bacillota</taxon>
        <taxon>Bacilli</taxon>
        <taxon>Bacillales</taxon>
        <taxon>Bacillales Family XII. Incertae Sedis</taxon>
        <taxon>Exiguobacterium</taxon>
    </lineage>
</organism>
<dbReference type="Proteomes" id="UP000000716">
    <property type="component" value="Chromosome"/>
</dbReference>
<gene>
    <name evidence="1" type="ordered locus">EAT1b_1105</name>
</gene>
<accession>C4L6U0</accession>
<reference evidence="1 2" key="1">
    <citation type="journal article" date="2011" name="J. Bacteriol.">
        <title>Complete genome sequence of the Thermophilic Bacterium Exiguobacterium sp. AT1b.</title>
        <authorList>
            <person name="Vishnivetskaya T.A."/>
            <person name="Lucas S."/>
            <person name="Copeland A."/>
            <person name="Lapidus A."/>
            <person name="Glavina Del Rio T."/>
            <person name="Dalin E."/>
            <person name="Tice H."/>
            <person name="Bruce D.C."/>
            <person name="Goodwin L.A."/>
            <person name="Pitluck S."/>
            <person name="Saunders E."/>
            <person name="Brettin T."/>
            <person name="Detter C."/>
            <person name="Han C."/>
            <person name="Larimer F."/>
            <person name="Land M.L."/>
            <person name="Hauser L.J."/>
            <person name="Kyrpides N.C."/>
            <person name="Ovchinnikova G."/>
            <person name="Kathariou S."/>
            <person name="Ramaley R.F."/>
            <person name="Rodrigues D.F."/>
            <person name="Hendrix C."/>
            <person name="Richardson P."/>
            <person name="Tiedje J.M."/>
        </authorList>
    </citation>
    <scope>NUCLEOTIDE SEQUENCE [LARGE SCALE GENOMIC DNA]</scope>
    <source>
        <strain evidence="2">ATCC BAA-1283 / AT1b</strain>
    </source>
</reference>
<evidence type="ECO:0000313" key="1">
    <source>
        <dbReference type="EMBL" id="ACQ70033.1"/>
    </source>
</evidence>
<keyword evidence="2" id="KW-1185">Reference proteome</keyword>
<proteinExistence type="predicted"/>
<name>C4L6U0_EXISA</name>